<dbReference type="InterPro" id="IPR000477">
    <property type="entry name" value="RT_dom"/>
</dbReference>
<protein>
    <recommendedName>
        <fullName evidence="1">Reverse transcriptase domain-containing protein</fullName>
    </recommendedName>
</protein>
<reference evidence="2 3" key="1">
    <citation type="journal article" date="2016" name="Nat. Commun.">
        <title>Thousands of microbial genomes shed light on interconnected biogeochemical processes in an aquifer system.</title>
        <authorList>
            <person name="Anantharaman K."/>
            <person name="Brown C.T."/>
            <person name="Hug L.A."/>
            <person name="Sharon I."/>
            <person name="Castelle C.J."/>
            <person name="Probst A.J."/>
            <person name="Thomas B.C."/>
            <person name="Singh A."/>
            <person name="Wilkins M.J."/>
            <person name="Karaoz U."/>
            <person name="Brodie E.L."/>
            <person name="Williams K.H."/>
            <person name="Hubbard S.S."/>
            <person name="Banfield J.F."/>
        </authorList>
    </citation>
    <scope>NUCLEOTIDE SEQUENCE [LARGE SCALE GENOMIC DNA]</scope>
</reference>
<dbReference type="PANTHER" id="PTHR34047:SF8">
    <property type="entry name" value="PROTEIN YKFC"/>
    <property type="match status" value="1"/>
</dbReference>
<proteinExistence type="predicted"/>
<dbReference type="STRING" id="1802223.A2358_01810"/>
<dbReference type="SUPFAM" id="SSF56672">
    <property type="entry name" value="DNA/RNA polymerases"/>
    <property type="match status" value="1"/>
</dbReference>
<sequence>MISLDNLFLAWREFKCGKTKKIDVIEFQKNLKNNIFNLHNELKNKTYEHSDYFSFYVKDPKLRLINKACVKDRILHRAIFRVLYPIFDKTFIFDSYSCRINKGIHRAVNRLNDFARKISKNNTKACYVLKCDVRKFFDSIDQNILINLIKKKIKDENVIWLINKVVRSFPKGLPLGNITSQLFANVYLNELDQFIKHKLKIKYYIRYCDDFVILSNNKNYLENLIIEINDFLKVELRLFLHPNKIEIRKFNQGIDFLGYVSFPHFRILRKKTKKRMLKKAEKSYNIATLISFLGLLKHCNSFELTIKLLKTFFKITKINFKLTKKKYI</sequence>
<dbReference type="CDD" id="cd01651">
    <property type="entry name" value="RT_G2_intron"/>
    <property type="match status" value="1"/>
</dbReference>
<accession>A0A1G2IVB2</accession>
<dbReference type="InterPro" id="IPR043502">
    <property type="entry name" value="DNA/RNA_pol_sf"/>
</dbReference>
<gene>
    <name evidence="2" type="ORF">A2358_01810</name>
</gene>
<evidence type="ECO:0000313" key="2">
    <source>
        <dbReference type="EMBL" id="OGZ78592.1"/>
    </source>
</evidence>
<dbReference type="PROSITE" id="PS50878">
    <property type="entry name" value="RT_POL"/>
    <property type="match status" value="1"/>
</dbReference>
<evidence type="ECO:0000313" key="3">
    <source>
        <dbReference type="Proteomes" id="UP000178650"/>
    </source>
</evidence>
<name>A0A1G2IVB2_9BACT</name>
<dbReference type="EMBL" id="MHPJ01000017">
    <property type="protein sequence ID" value="OGZ78592.1"/>
    <property type="molecule type" value="Genomic_DNA"/>
</dbReference>
<dbReference type="Proteomes" id="UP000178650">
    <property type="component" value="Unassembled WGS sequence"/>
</dbReference>
<dbReference type="InterPro" id="IPR051083">
    <property type="entry name" value="GrpII_Intron_Splice-Mob/Def"/>
</dbReference>
<evidence type="ECO:0000259" key="1">
    <source>
        <dbReference type="PROSITE" id="PS50878"/>
    </source>
</evidence>
<dbReference type="AlphaFoldDB" id="A0A1G2IVB2"/>
<organism evidence="2 3">
    <name type="scientific">Candidatus Staskawiczbacteria bacterium RIFOXYB1_FULL_37_44</name>
    <dbReference type="NCBI Taxonomy" id="1802223"/>
    <lineage>
        <taxon>Bacteria</taxon>
        <taxon>Candidatus Staskawicziibacteriota</taxon>
    </lineage>
</organism>
<dbReference type="Pfam" id="PF00078">
    <property type="entry name" value="RVT_1"/>
    <property type="match status" value="1"/>
</dbReference>
<feature type="domain" description="Reverse transcriptase" evidence="1">
    <location>
        <begin position="36"/>
        <end position="261"/>
    </location>
</feature>
<dbReference type="PANTHER" id="PTHR34047">
    <property type="entry name" value="NUCLEAR INTRON MATURASE 1, MITOCHONDRIAL-RELATED"/>
    <property type="match status" value="1"/>
</dbReference>
<comment type="caution">
    <text evidence="2">The sequence shown here is derived from an EMBL/GenBank/DDBJ whole genome shotgun (WGS) entry which is preliminary data.</text>
</comment>